<reference evidence="2" key="1">
    <citation type="submission" date="2020-10" db="EMBL/GenBank/DDBJ databases">
        <authorList>
            <person name="Gilroy R."/>
        </authorList>
    </citation>
    <scope>NUCLEOTIDE SEQUENCE</scope>
    <source>
        <strain evidence="2">CHK121-14286</strain>
    </source>
</reference>
<reference evidence="2" key="2">
    <citation type="journal article" date="2021" name="PeerJ">
        <title>Extensive microbial diversity within the chicken gut microbiome revealed by metagenomics and culture.</title>
        <authorList>
            <person name="Gilroy R."/>
            <person name="Ravi A."/>
            <person name="Getino M."/>
            <person name="Pursley I."/>
            <person name="Horton D.L."/>
            <person name="Alikhan N.F."/>
            <person name="Baker D."/>
            <person name="Gharbi K."/>
            <person name="Hall N."/>
            <person name="Watson M."/>
            <person name="Adriaenssens E.M."/>
            <person name="Foster-Nyarko E."/>
            <person name="Jarju S."/>
            <person name="Secka A."/>
            <person name="Antonio M."/>
            <person name="Oren A."/>
            <person name="Chaudhuri R.R."/>
            <person name="La Ragione R."/>
            <person name="Hildebrand F."/>
            <person name="Pallen M.J."/>
        </authorList>
    </citation>
    <scope>NUCLEOTIDE SEQUENCE</scope>
    <source>
        <strain evidence="2">CHK121-14286</strain>
    </source>
</reference>
<sequence length="109" mass="12606">MPKSNAIHNVKLHQKQEAVVNLQLHCARPALSQYCRIFKGLQRDEKIAKFTSTYNKKEQMATNKRRKADTCQKTAKTSKRTNQKKTKSLTFETTSNAPLALFHRLQKTM</sequence>
<dbReference type="Proteomes" id="UP000824200">
    <property type="component" value="Unassembled WGS sequence"/>
</dbReference>
<proteinExistence type="predicted"/>
<name>A0A9D1J833_9BACT</name>
<comment type="caution">
    <text evidence="2">The sequence shown here is derived from an EMBL/GenBank/DDBJ whole genome shotgun (WGS) entry which is preliminary data.</text>
</comment>
<feature type="compositionally biased region" description="Basic residues" evidence="1">
    <location>
        <begin position="76"/>
        <end position="87"/>
    </location>
</feature>
<evidence type="ECO:0000313" key="3">
    <source>
        <dbReference type="Proteomes" id="UP000824200"/>
    </source>
</evidence>
<protein>
    <submittedName>
        <fullName evidence="2">Uncharacterized protein</fullName>
    </submittedName>
</protein>
<accession>A0A9D1J833</accession>
<dbReference type="AlphaFoldDB" id="A0A9D1J833"/>
<evidence type="ECO:0000256" key="1">
    <source>
        <dbReference type="SAM" id="MobiDB-lite"/>
    </source>
</evidence>
<organism evidence="2 3">
    <name type="scientific">Candidatus Fimimonas gallinarum</name>
    <dbReference type="NCBI Taxonomy" id="2840821"/>
    <lineage>
        <taxon>Bacteria</taxon>
        <taxon>Pseudomonadati</taxon>
        <taxon>Myxococcota</taxon>
        <taxon>Myxococcia</taxon>
        <taxon>Myxococcales</taxon>
        <taxon>Cystobacterineae</taxon>
        <taxon>Myxococcaceae</taxon>
        <taxon>Myxococcaceae incertae sedis</taxon>
        <taxon>Candidatus Fimimonas</taxon>
    </lineage>
</organism>
<evidence type="ECO:0000313" key="2">
    <source>
        <dbReference type="EMBL" id="HIR66274.1"/>
    </source>
</evidence>
<dbReference type="EMBL" id="DVHL01000044">
    <property type="protein sequence ID" value="HIR66274.1"/>
    <property type="molecule type" value="Genomic_DNA"/>
</dbReference>
<feature type="region of interest" description="Disordered" evidence="1">
    <location>
        <begin position="57"/>
        <end position="90"/>
    </location>
</feature>
<gene>
    <name evidence="2" type="ORF">IAC95_05295</name>
</gene>